<protein>
    <recommendedName>
        <fullName evidence="3">Zn(2)-C6 fungal-type domain-containing protein</fullName>
    </recommendedName>
</protein>
<evidence type="ECO:0000256" key="1">
    <source>
        <dbReference type="ARBA" id="ARBA00023242"/>
    </source>
</evidence>
<feature type="compositionally biased region" description="Polar residues" evidence="2">
    <location>
        <begin position="585"/>
        <end position="598"/>
    </location>
</feature>
<dbReference type="Proteomes" id="UP001521116">
    <property type="component" value="Unassembled WGS sequence"/>
</dbReference>
<evidence type="ECO:0000259" key="3">
    <source>
        <dbReference type="PROSITE" id="PS50048"/>
    </source>
</evidence>
<dbReference type="EMBL" id="JAJVDC020000051">
    <property type="protein sequence ID" value="KAL1629795.1"/>
    <property type="molecule type" value="Genomic_DNA"/>
</dbReference>
<dbReference type="PANTHER" id="PTHR31644:SF2">
    <property type="entry name" value="TRANSCRIPTIONAL ACTIVATOR ARO80-RELATED"/>
    <property type="match status" value="1"/>
</dbReference>
<dbReference type="SUPFAM" id="SSF57701">
    <property type="entry name" value="Zn2/Cys6 DNA-binding domain"/>
    <property type="match status" value="1"/>
</dbReference>
<dbReference type="PANTHER" id="PTHR31644">
    <property type="entry name" value="TRANSCRIPTIONAL ACTIVATOR ARO80-RELATED"/>
    <property type="match status" value="1"/>
</dbReference>
<feature type="domain" description="Zn(2)-C6 fungal-type" evidence="3">
    <location>
        <begin position="18"/>
        <end position="53"/>
    </location>
</feature>
<organism evidence="4 5">
    <name type="scientific">Neofusicoccum ribis</name>
    <dbReference type="NCBI Taxonomy" id="45134"/>
    <lineage>
        <taxon>Eukaryota</taxon>
        <taxon>Fungi</taxon>
        <taxon>Dikarya</taxon>
        <taxon>Ascomycota</taxon>
        <taxon>Pezizomycotina</taxon>
        <taxon>Dothideomycetes</taxon>
        <taxon>Dothideomycetes incertae sedis</taxon>
        <taxon>Botryosphaeriales</taxon>
        <taxon>Botryosphaeriaceae</taxon>
        <taxon>Neofusicoccum</taxon>
    </lineage>
</organism>
<evidence type="ECO:0000256" key="2">
    <source>
        <dbReference type="SAM" id="MobiDB-lite"/>
    </source>
</evidence>
<comment type="caution">
    <text evidence="4">The sequence shown here is derived from an EMBL/GenBank/DDBJ whole genome shotgun (WGS) entry which is preliminary data.</text>
</comment>
<feature type="compositionally biased region" description="Polar residues" evidence="2">
    <location>
        <begin position="641"/>
        <end position="659"/>
    </location>
</feature>
<dbReference type="Pfam" id="PF00172">
    <property type="entry name" value="Zn_clus"/>
    <property type="match status" value="1"/>
</dbReference>
<feature type="compositionally biased region" description="Low complexity" evidence="2">
    <location>
        <begin position="614"/>
        <end position="640"/>
    </location>
</feature>
<dbReference type="PROSITE" id="PS00463">
    <property type="entry name" value="ZN2_CY6_FUNGAL_1"/>
    <property type="match status" value="1"/>
</dbReference>
<keyword evidence="5" id="KW-1185">Reference proteome</keyword>
<dbReference type="CDD" id="cd00067">
    <property type="entry name" value="GAL4"/>
    <property type="match status" value="1"/>
</dbReference>
<dbReference type="InterPro" id="IPR036864">
    <property type="entry name" value="Zn2-C6_fun-type_DNA-bd_sf"/>
</dbReference>
<feature type="compositionally biased region" description="Polar residues" evidence="2">
    <location>
        <begin position="65"/>
        <end position="81"/>
    </location>
</feature>
<reference evidence="4 5" key="1">
    <citation type="submission" date="2024-02" db="EMBL/GenBank/DDBJ databases">
        <title>De novo assembly and annotation of 12 fungi associated with fruit tree decline syndrome in Ontario, Canada.</title>
        <authorList>
            <person name="Sulman M."/>
            <person name="Ellouze W."/>
            <person name="Ilyukhin E."/>
        </authorList>
    </citation>
    <scope>NUCLEOTIDE SEQUENCE [LARGE SCALE GENOMIC DNA]</scope>
    <source>
        <strain evidence="4 5">M1-105</strain>
    </source>
</reference>
<dbReference type="InterPro" id="IPR001138">
    <property type="entry name" value="Zn2Cys6_DnaBD"/>
</dbReference>
<evidence type="ECO:0000313" key="5">
    <source>
        <dbReference type="Proteomes" id="UP001521116"/>
    </source>
</evidence>
<evidence type="ECO:0000313" key="4">
    <source>
        <dbReference type="EMBL" id="KAL1629795.1"/>
    </source>
</evidence>
<gene>
    <name evidence="4" type="ORF">SLS56_005191</name>
</gene>
<dbReference type="SMART" id="SM00066">
    <property type="entry name" value="GAL4"/>
    <property type="match status" value="1"/>
</dbReference>
<dbReference type="PROSITE" id="PS50048">
    <property type="entry name" value="ZN2_CY6_FUNGAL_2"/>
    <property type="match status" value="1"/>
</dbReference>
<name>A0ABR3SU39_9PEZI</name>
<keyword evidence="1" id="KW-0539">Nucleus</keyword>
<dbReference type="InterPro" id="IPR052780">
    <property type="entry name" value="AAA_Catabolism_Regulators"/>
</dbReference>
<feature type="region of interest" description="Disordered" evidence="2">
    <location>
        <begin position="580"/>
        <end position="686"/>
    </location>
</feature>
<dbReference type="Gene3D" id="4.10.240.10">
    <property type="entry name" value="Zn(2)-C6 fungal-type DNA-binding domain"/>
    <property type="match status" value="1"/>
</dbReference>
<proteinExistence type="predicted"/>
<feature type="region of interest" description="Disordered" evidence="2">
    <location>
        <begin position="25"/>
        <end position="116"/>
    </location>
</feature>
<accession>A0ABR3SU39</accession>
<sequence length="720" mass="79718">MADRTQPRRRGYRRNYQACEACKKQKGRCDLGSPDNPQPPCTRCRRARKECVFGPSRFTSRGHASDSTSPAAQTTGSSTAAPSGILNLSGVRETADRTWTSERVSPAGGPSSAINNAAVTPVSQPFSSIGTADAGTVTSQISTQDEGHLRDHLMNATIRNPTEAMTLLSHTMRHTREQPADPPFPATHSESRYPPDDIYCRDFELGPTPRSKFRANEYPEAWDDNPRGNEETFSTWMHFRMCKDKLLSPNEALFLINYFFEHMNSLNPILSDYYHDPKNHLEMLREEPTLTCTIICIAASRIATIEDERKLRVKKHILLNCVEAHFRLGKAATMQQPFGLSFDIQPLNTVIELDERRKYIHSSLDCGLEIAQLAHMATTTLYQSPSQTKNMIVSKKYLGAVSHFDTLFQNWHSKVRSIPSQADIMYHSIRSYIHLIAVQAIMERSLPTSYQNAKPDQPILYDESNLAEIMNLPETARDLDLIKVGKIASGCRRIMEIVLELHRIDSFRSTTDQIRQHVVSAILFALKVVGLNVEPKSDMITLIKQVVHVIEISAIDDIDLGPIYAETLRTLIAKVENARPARTNPFPSSTGQASAMQQKDQDEATNGYCPRTGATLSPSNDTTTTPSSSSRAMATSVATSGSTAPTPALQSANDPNVATNAPLGSGEDDGGSGFPDVTTAMDTDLGGNPSDWSQWLAFQFDPSFTAFEMGYMVDTTNPFM</sequence>